<gene>
    <name evidence="2" type="ORF">VSDG_09550</name>
</gene>
<feature type="compositionally biased region" description="Polar residues" evidence="1">
    <location>
        <begin position="1"/>
        <end position="12"/>
    </location>
</feature>
<evidence type="ECO:0000256" key="1">
    <source>
        <dbReference type="SAM" id="MobiDB-lite"/>
    </source>
</evidence>
<dbReference type="EMBL" id="LJZO01000074">
    <property type="protein sequence ID" value="ROV87868.1"/>
    <property type="molecule type" value="Genomic_DNA"/>
</dbReference>
<accession>A0A423VAH2</accession>
<dbReference type="Proteomes" id="UP000284375">
    <property type="component" value="Unassembled WGS sequence"/>
</dbReference>
<evidence type="ECO:0000313" key="3">
    <source>
        <dbReference type="Proteomes" id="UP000284375"/>
    </source>
</evidence>
<protein>
    <submittedName>
        <fullName evidence="2">Uncharacterized protein</fullName>
    </submittedName>
</protein>
<reference evidence="2 3" key="1">
    <citation type="submission" date="2015-09" db="EMBL/GenBank/DDBJ databases">
        <title>Host preference determinants of Valsa canker pathogens revealed by comparative genomics.</title>
        <authorList>
            <person name="Yin Z."/>
            <person name="Huang L."/>
        </authorList>
    </citation>
    <scope>NUCLEOTIDE SEQUENCE [LARGE SCALE GENOMIC DNA]</scope>
    <source>
        <strain evidence="2 3">YSFL</strain>
    </source>
</reference>
<feature type="compositionally biased region" description="Basic and acidic residues" evidence="1">
    <location>
        <begin position="34"/>
        <end position="43"/>
    </location>
</feature>
<evidence type="ECO:0000313" key="2">
    <source>
        <dbReference type="EMBL" id="ROV87868.1"/>
    </source>
</evidence>
<proteinExistence type="predicted"/>
<organism evidence="2 3">
    <name type="scientific">Cytospora chrysosperma</name>
    <name type="common">Cytospora canker fungus</name>
    <name type="synonym">Sphaeria chrysosperma</name>
    <dbReference type="NCBI Taxonomy" id="252740"/>
    <lineage>
        <taxon>Eukaryota</taxon>
        <taxon>Fungi</taxon>
        <taxon>Dikarya</taxon>
        <taxon>Ascomycota</taxon>
        <taxon>Pezizomycotina</taxon>
        <taxon>Sordariomycetes</taxon>
        <taxon>Sordariomycetidae</taxon>
        <taxon>Diaporthales</taxon>
        <taxon>Cytosporaceae</taxon>
        <taxon>Cytospora</taxon>
    </lineage>
</organism>
<keyword evidence="3" id="KW-1185">Reference proteome</keyword>
<sequence length="72" mass="7572">MSSITNQATKNLEQGAPADAGLPNTEFSSGNHEPGSKLTEEHQSITQEAESTPVARTTETANSKFGHAGRMS</sequence>
<feature type="compositionally biased region" description="Polar residues" evidence="1">
    <location>
        <begin position="44"/>
        <end position="63"/>
    </location>
</feature>
<dbReference type="AlphaFoldDB" id="A0A423VAH2"/>
<name>A0A423VAH2_CYTCH</name>
<comment type="caution">
    <text evidence="2">The sequence shown here is derived from an EMBL/GenBank/DDBJ whole genome shotgun (WGS) entry which is preliminary data.</text>
</comment>
<feature type="region of interest" description="Disordered" evidence="1">
    <location>
        <begin position="1"/>
        <end position="72"/>
    </location>
</feature>